<evidence type="ECO:0000256" key="16">
    <source>
        <dbReference type="ARBA" id="ARBA00023180"/>
    </source>
</evidence>
<keyword evidence="12" id="KW-0067">ATP-binding</keyword>
<reference evidence="23" key="1">
    <citation type="journal article" date="2014" name="Nat. Commun.">
        <title>The emerging biofuel crop Camelina sativa retains a highly undifferentiated hexaploid genome structure.</title>
        <authorList>
            <person name="Kagale S."/>
            <person name="Koh C."/>
            <person name="Nixon J."/>
            <person name="Bollina V."/>
            <person name="Clarke W.E."/>
            <person name="Tuteja R."/>
            <person name="Spillane C."/>
            <person name="Robinson S.J."/>
            <person name="Links M.G."/>
            <person name="Clarke C."/>
            <person name="Higgins E.E."/>
            <person name="Huebert T."/>
            <person name="Sharpe A.G."/>
            <person name="Parkin I.A."/>
        </authorList>
    </citation>
    <scope>NUCLEOTIDE SEQUENCE [LARGE SCALE GENOMIC DNA]</scope>
    <source>
        <strain evidence="23">cv. DH55</strain>
    </source>
</reference>
<keyword evidence="10" id="KW-0547">Nucleotide-binding</keyword>
<dbReference type="Pfam" id="PF11721">
    <property type="entry name" value="Malectin"/>
    <property type="match status" value="1"/>
</dbReference>
<keyword evidence="3" id="KW-0723">Serine/threonine-protein kinase</keyword>
<dbReference type="Gene3D" id="1.10.510.10">
    <property type="entry name" value="Transferase(Phosphotransferase) domain 1"/>
    <property type="match status" value="1"/>
</dbReference>
<evidence type="ECO:0000256" key="1">
    <source>
        <dbReference type="ARBA" id="ARBA00004479"/>
    </source>
</evidence>
<dbReference type="InterPro" id="IPR051824">
    <property type="entry name" value="LRR_Rcpt-Like_S/T_Kinase"/>
</dbReference>
<evidence type="ECO:0000256" key="10">
    <source>
        <dbReference type="ARBA" id="ARBA00022741"/>
    </source>
</evidence>
<feature type="compositionally biased region" description="Low complexity" evidence="19">
    <location>
        <begin position="981"/>
        <end position="995"/>
    </location>
</feature>
<dbReference type="SMART" id="SM00220">
    <property type="entry name" value="S_TKc"/>
    <property type="match status" value="1"/>
</dbReference>
<evidence type="ECO:0000256" key="8">
    <source>
        <dbReference type="ARBA" id="ARBA00022729"/>
    </source>
</evidence>
<keyword evidence="4" id="KW-0597">Phosphoprotein</keyword>
<evidence type="ECO:0000256" key="5">
    <source>
        <dbReference type="ARBA" id="ARBA00022614"/>
    </source>
</evidence>
<comment type="catalytic activity">
    <reaction evidence="18">
        <text>L-seryl-[protein] + ATP = O-phospho-L-seryl-[protein] + ADP + H(+)</text>
        <dbReference type="Rhea" id="RHEA:17989"/>
        <dbReference type="Rhea" id="RHEA-COMP:9863"/>
        <dbReference type="Rhea" id="RHEA-COMP:11604"/>
        <dbReference type="ChEBI" id="CHEBI:15378"/>
        <dbReference type="ChEBI" id="CHEBI:29999"/>
        <dbReference type="ChEBI" id="CHEBI:30616"/>
        <dbReference type="ChEBI" id="CHEBI:83421"/>
        <dbReference type="ChEBI" id="CHEBI:456216"/>
        <dbReference type="EC" id="2.7.11.1"/>
    </reaction>
</comment>
<name>A0ABM0SZ10_CAMSA</name>
<dbReference type="EC" id="2.7.11.1" evidence="2"/>
<evidence type="ECO:0000256" key="20">
    <source>
        <dbReference type="SAM" id="Phobius"/>
    </source>
</evidence>
<evidence type="ECO:0000256" key="2">
    <source>
        <dbReference type="ARBA" id="ARBA00012513"/>
    </source>
</evidence>
<evidence type="ECO:0000256" key="4">
    <source>
        <dbReference type="ARBA" id="ARBA00022553"/>
    </source>
</evidence>
<evidence type="ECO:0000256" key="18">
    <source>
        <dbReference type="ARBA" id="ARBA00048679"/>
    </source>
</evidence>
<evidence type="ECO:0000313" key="24">
    <source>
        <dbReference type="RefSeq" id="XP_010418194.1"/>
    </source>
</evidence>
<feature type="region of interest" description="Disordered" evidence="19">
    <location>
        <begin position="981"/>
        <end position="1012"/>
    </location>
</feature>
<evidence type="ECO:0000256" key="13">
    <source>
        <dbReference type="ARBA" id="ARBA00022989"/>
    </source>
</evidence>
<dbReference type="Gene3D" id="2.60.120.430">
    <property type="entry name" value="Galactose-binding lectin"/>
    <property type="match status" value="1"/>
</dbReference>
<dbReference type="PROSITE" id="PS00108">
    <property type="entry name" value="PROTEIN_KINASE_ST"/>
    <property type="match status" value="1"/>
</dbReference>
<keyword evidence="23" id="KW-1185">Reference proteome</keyword>
<evidence type="ECO:0000256" key="14">
    <source>
        <dbReference type="ARBA" id="ARBA00023136"/>
    </source>
</evidence>
<evidence type="ECO:0000256" key="15">
    <source>
        <dbReference type="ARBA" id="ARBA00023170"/>
    </source>
</evidence>
<organism evidence="23 24">
    <name type="scientific">Camelina sativa</name>
    <name type="common">False flax</name>
    <name type="synonym">Myagrum sativum</name>
    <dbReference type="NCBI Taxonomy" id="90675"/>
    <lineage>
        <taxon>Eukaryota</taxon>
        <taxon>Viridiplantae</taxon>
        <taxon>Streptophyta</taxon>
        <taxon>Embryophyta</taxon>
        <taxon>Tracheophyta</taxon>
        <taxon>Spermatophyta</taxon>
        <taxon>Magnoliopsida</taxon>
        <taxon>eudicotyledons</taxon>
        <taxon>Gunneridae</taxon>
        <taxon>Pentapetalae</taxon>
        <taxon>rosids</taxon>
        <taxon>malvids</taxon>
        <taxon>Brassicales</taxon>
        <taxon>Brassicaceae</taxon>
        <taxon>Camelineae</taxon>
        <taxon>Camelina</taxon>
    </lineage>
</organism>
<evidence type="ECO:0000256" key="6">
    <source>
        <dbReference type="ARBA" id="ARBA00022679"/>
    </source>
</evidence>
<keyword evidence="11" id="KW-0418">Kinase</keyword>
<dbReference type="PANTHER" id="PTHR48006">
    <property type="entry name" value="LEUCINE-RICH REPEAT-CONTAINING PROTEIN DDB_G0281931-RELATED"/>
    <property type="match status" value="1"/>
</dbReference>
<dbReference type="InterPro" id="IPR001611">
    <property type="entry name" value="Leu-rich_rpt"/>
</dbReference>
<dbReference type="PROSITE" id="PS51257">
    <property type="entry name" value="PROKAR_LIPOPROTEIN"/>
    <property type="match status" value="1"/>
</dbReference>
<dbReference type="InterPro" id="IPR000719">
    <property type="entry name" value="Prot_kinase_dom"/>
</dbReference>
<dbReference type="CDD" id="cd14066">
    <property type="entry name" value="STKc_IRAK"/>
    <property type="match status" value="1"/>
</dbReference>
<keyword evidence="15" id="KW-0675">Receptor</keyword>
<keyword evidence="14 20" id="KW-0472">Membrane</keyword>
<gene>
    <name evidence="24" type="primary">LOC104703815</name>
</gene>
<feature type="chain" id="PRO_5045787455" description="non-specific serine/threonine protein kinase" evidence="21">
    <location>
        <begin position="25"/>
        <end position="1012"/>
    </location>
</feature>
<dbReference type="InterPro" id="IPR001245">
    <property type="entry name" value="Ser-Thr/Tyr_kinase_cat_dom"/>
</dbReference>
<reference evidence="24" key="2">
    <citation type="submission" date="2025-08" db="UniProtKB">
        <authorList>
            <consortium name="RefSeq"/>
        </authorList>
    </citation>
    <scope>IDENTIFICATION</scope>
    <source>
        <tissue evidence="24">Leaf</tissue>
    </source>
</reference>
<evidence type="ECO:0000256" key="11">
    <source>
        <dbReference type="ARBA" id="ARBA00022777"/>
    </source>
</evidence>
<keyword evidence="8 21" id="KW-0732">Signal</keyword>
<evidence type="ECO:0000256" key="19">
    <source>
        <dbReference type="SAM" id="MobiDB-lite"/>
    </source>
</evidence>
<dbReference type="SUPFAM" id="SSF52058">
    <property type="entry name" value="L domain-like"/>
    <property type="match status" value="1"/>
</dbReference>
<evidence type="ECO:0000256" key="9">
    <source>
        <dbReference type="ARBA" id="ARBA00022737"/>
    </source>
</evidence>
<dbReference type="InterPro" id="IPR032675">
    <property type="entry name" value="LRR_dom_sf"/>
</dbReference>
<accession>A0ABM0SZ10</accession>
<dbReference type="PROSITE" id="PS50011">
    <property type="entry name" value="PROTEIN_KINASE_DOM"/>
    <property type="match status" value="1"/>
</dbReference>
<keyword evidence="5" id="KW-0433">Leucine-rich repeat</keyword>
<evidence type="ECO:0000259" key="22">
    <source>
        <dbReference type="PROSITE" id="PS50011"/>
    </source>
</evidence>
<dbReference type="Pfam" id="PF07714">
    <property type="entry name" value="PK_Tyr_Ser-Thr"/>
    <property type="match status" value="1"/>
</dbReference>
<dbReference type="InterPro" id="IPR021720">
    <property type="entry name" value="Malectin_dom"/>
</dbReference>
<evidence type="ECO:0000256" key="3">
    <source>
        <dbReference type="ARBA" id="ARBA00022527"/>
    </source>
</evidence>
<dbReference type="InterPro" id="IPR008271">
    <property type="entry name" value="Ser/Thr_kinase_AS"/>
</dbReference>
<keyword evidence="13 20" id="KW-1133">Transmembrane helix</keyword>
<keyword evidence="6" id="KW-0808">Transferase</keyword>
<dbReference type="InterPro" id="IPR011009">
    <property type="entry name" value="Kinase-like_dom_sf"/>
</dbReference>
<dbReference type="SUPFAM" id="SSF56112">
    <property type="entry name" value="Protein kinase-like (PK-like)"/>
    <property type="match status" value="1"/>
</dbReference>
<evidence type="ECO:0000256" key="21">
    <source>
        <dbReference type="SAM" id="SignalP"/>
    </source>
</evidence>
<keyword evidence="16" id="KW-0325">Glycoprotein</keyword>
<evidence type="ECO:0000313" key="23">
    <source>
        <dbReference type="Proteomes" id="UP000694864"/>
    </source>
</evidence>
<dbReference type="Proteomes" id="UP000694864">
    <property type="component" value="Chromosome 7"/>
</dbReference>
<sequence length="1012" mass="111621">MSYNRILIFPYLVVSLILYGFASCATLPKEEVEALKGVAKALKKDNWKFNVDPCDVASSQGGWRNPSPAEGLEDVVTCNCSSSVCHVTSIVLMGQNLQGSLPTEFSGLPFLQEIDLSRNFLNGSIPPEWGALPLVNISLLGNRISGPIPKEFGNFTNLNSLVLEYNQLSGTLPPELGNLRSLKKLLLSSNYLTGEIPSTFAKLTSLTDFRISDNQFTGTIPDFIQNWTKLGKLVIQASGLVGPIPSAIGPLKKLSNLKISDLAGPETPFPLLQNMTSMKTLVLRNCNLTGDLPEYLGTFTSFKNLDLSFNKLSGPIPNGYATLSNVDNIYLTSNMLNGDVPTWMVDKGDNIDISYNNFSKDTKTQECQQKSVNMFSSTSPLLANKTSTVTCLSNYICPKTFYGLHINCGGNDVIINGTKYDADTWDTPGFYDSRNGWVASNTGHFLGDDGSDDGKTFWSKNSSVLKIPDSMLYTHARLSAISLTYYALCLGNGNYTVNLHFAEIMFNESNTGRRFFDIYIQGKLEIKDFNIVDEAKGVGKTVIKKFFLMITNGKLEIRLQWAGKGTQGIPVKGVYGSLISAVSVDPNFIPPKEPDTKTGRGRSVGIVVGSVITSTVFLVLLIGSILWWRGCLRPKTQMEKDFKKLDFQISSFSLRQIKVATDNFNPANKIGEGGFGPVHKGVLTDGTVIAVKQLSSKSKQGNREFLNEIGMISALQHPHLVKLYGCCVEGDQLLLVYEYLENNSLAQALFGPLETQIQLNWPTRQMICMGIARGLAYLHEESRLKIVHRDIKATNVLLDKELNPKISDFGLAKLDEEDNTHISTRIAGTYGYMAPEYAMRGHLTDKADVYSFGVVALEIVHGKSNTSSRSKTEIFYLLDWVHILREQNKVLEVVDKRLGTEYNRQEAMTMIQIGILCTSPAPADRPSMSTVVSMLEGHSTVNVEKLVEASFSKGSKMDEEGVRAINTHYAMIGEEEITTTTTTTDWTTSNNSTNTGDLYPVQPDSAYWNTRS</sequence>
<keyword evidence="9" id="KW-0677">Repeat</keyword>
<proteinExistence type="predicted"/>
<keyword evidence="7 20" id="KW-0812">Transmembrane</keyword>
<evidence type="ECO:0000256" key="17">
    <source>
        <dbReference type="ARBA" id="ARBA00047899"/>
    </source>
</evidence>
<feature type="transmembrane region" description="Helical" evidence="20">
    <location>
        <begin position="604"/>
        <end position="628"/>
    </location>
</feature>
<dbReference type="Pfam" id="PF00560">
    <property type="entry name" value="LRR_1"/>
    <property type="match status" value="6"/>
</dbReference>
<dbReference type="PANTHER" id="PTHR48006:SF69">
    <property type="entry name" value="PROTEIN KINASE DOMAIN-CONTAINING PROTEIN"/>
    <property type="match status" value="1"/>
</dbReference>
<evidence type="ECO:0000256" key="12">
    <source>
        <dbReference type="ARBA" id="ARBA00022840"/>
    </source>
</evidence>
<feature type="signal peptide" evidence="21">
    <location>
        <begin position="1"/>
        <end position="24"/>
    </location>
</feature>
<evidence type="ECO:0000256" key="7">
    <source>
        <dbReference type="ARBA" id="ARBA00022692"/>
    </source>
</evidence>
<dbReference type="GeneID" id="104703815"/>
<protein>
    <recommendedName>
        <fullName evidence="2">non-specific serine/threonine protein kinase</fullName>
        <ecNumber evidence="2">2.7.11.1</ecNumber>
    </recommendedName>
</protein>
<comment type="subcellular location">
    <subcellularLocation>
        <location evidence="1">Membrane</location>
        <topology evidence="1">Single-pass type I membrane protein</topology>
    </subcellularLocation>
</comment>
<dbReference type="Gene3D" id="3.30.200.20">
    <property type="entry name" value="Phosphorylase Kinase, domain 1"/>
    <property type="match status" value="1"/>
</dbReference>
<feature type="domain" description="Protein kinase" evidence="22">
    <location>
        <begin position="664"/>
        <end position="941"/>
    </location>
</feature>
<dbReference type="RefSeq" id="XP_010418194.1">
    <property type="nucleotide sequence ID" value="XM_010419892.1"/>
</dbReference>
<dbReference type="Gene3D" id="3.80.10.10">
    <property type="entry name" value="Ribonuclease Inhibitor"/>
    <property type="match status" value="3"/>
</dbReference>
<comment type="catalytic activity">
    <reaction evidence="17">
        <text>L-threonyl-[protein] + ATP = O-phospho-L-threonyl-[protein] + ADP + H(+)</text>
        <dbReference type="Rhea" id="RHEA:46608"/>
        <dbReference type="Rhea" id="RHEA-COMP:11060"/>
        <dbReference type="Rhea" id="RHEA-COMP:11605"/>
        <dbReference type="ChEBI" id="CHEBI:15378"/>
        <dbReference type="ChEBI" id="CHEBI:30013"/>
        <dbReference type="ChEBI" id="CHEBI:30616"/>
        <dbReference type="ChEBI" id="CHEBI:61977"/>
        <dbReference type="ChEBI" id="CHEBI:456216"/>
        <dbReference type="EC" id="2.7.11.1"/>
    </reaction>
</comment>